<dbReference type="InterPro" id="IPR036412">
    <property type="entry name" value="HAD-like_sf"/>
</dbReference>
<feature type="region of interest" description="Disordered" evidence="1">
    <location>
        <begin position="316"/>
        <end position="344"/>
    </location>
</feature>
<sequence>MTSSAHSTDEKIRTLKANRDTTGLPCVLAAYRTLSLRSRSHSLTVITETGNEQIAKLTDMDSSNVKKLPAVHTLFVWDFDWTIVNCNSDEYVPSQFLGDKLVTEKYCNGMKDENFGPTRWHECVSAVISSCLEETECTKQDLCEAAASMPFLIDVVGALRDVDEVKVGKKCGQAIISDGNDLFITEFLKRNGMEDYFTHGIETNTGIWETIDCHGKNDIFAGNTNAFETRFGGEKLRIVYQSAKFGGHSCLSCPPNLCKSQALRDILDRSDQHTLGDGEQAITVRPRIVYIGDGSNDACPALHVLRDNDILLARGGRRRRDPNSLSGPTPDEDSSEGHGCHNFHPDKHVDEFESHISGAFPILSTLRKSKLRDGLVPKCTVCVWRSGRQLRSLVRQILDDTIS</sequence>
<dbReference type="InterPro" id="IPR023214">
    <property type="entry name" value="HAD_sf"/>
</dbReference>
<dbReference type="SUPFAM" id="SSF56784">
    <property type="entry name" value="HAD-like"/>
    <property type="match status" value="1"/>
</dbReference>
<dbReference type="PANTHER" id="PTHR20889:SF12">
    <property type="entry name" value="LP01149P"/>
    <property type="match status" value="1"/>
</dbReference>
<feature type="compositionally biased region" description="Basic and acidic residues" evidence="1">
    <location>
        <begin position="335"/>
        <end position="344"/>
    </location>
</feature>
<proteinExistence type="predicted"/>
<gene>
    <name evidence="2" type="ORF">HJC23_001091</name>
</gene>
<keyword evidence="3" id="KW-1185">Reference proteome</keyword>
<protein>
    <submittedName>
        <fullName evidence="2">Uncharacterized protein</fullName>
    </submittedName>
</protein>
<dbReference type="EMBL" id="JABMIG020000034">
    <property type="protein sequence ID" value="KAL3800170.1"/>
    <property type="molecule type" value="Genomic_DNA"/>
</dbReference>
<evidence type="ECO:0000313" key="2">
    <source>
        <dbReference type="EMBL" id="KAL3800170.1"/>
    </source>
</evidence>
<dbReference type="PANTHER" id="PTHR20889">
    <property type="entry name" value="PHOSPHATASE, ORPHAN 1, 2"/>
    <property type="match status" value="1"/>
</dbReference>
<dbReference type="Gene3D" id="3.40.50.1000">
    <property type="entry name" value="HAD superfamily/HAD-like"/>
    <property type="match status" value="1"/>
</dbReference>
<organism evidence="2 3">
    <name type="scientific">Cyclotella cryptica</name>
    <dbReference type="NCBI Taxonomy" id="29204"/>
    <lineage>
        <taxon>Eukaryota</taxon>
        <taxon>Sar</taxon>
        <taxon>Stramenopiles</taxon>
        <taxon>Ochrophyta</taxon>
        <taxon>Bacillariophyta</taxon>
        <taxon>Coscinodiscophyceae</taxon>
        <taxon>Thalassiosirophycidae</taxon>
        <taxon>Stephanodiscales</taxon>
        <taxon>Stephanodiscaceae</taxon>
        <taxon>Cyclotella</taxon>
    </lineage>
</organism>
<accession>A0ABD3QIH5</accession>
<comment type="caution">
    <text evidence="2">The sequence shown here is derived from an EMBL/GenBank/DDBJ whole genome shotgun (WGS) entry which is preliminary data.</text>
</comment>
<dbReference type="InterPro" id="IPR016965">
    <property type="entry name" value="Pase_PHOSPHO-typ"/>
</dbReference>
<dbReference type="AlphaFoldDB" id="A0ABD3QIH5"/>
<dbReference type="Proteomes" id="UP001516023">
    <property type="component" value="Unassembled WGS sequence"/>
</dbReference>
<dbReference type="Pfam" id="PF06888">
    <property type="entry name" value="Put_Phosphatase"/>
    <property type="match status" value="1"/>
</dbReference>
<evidence type="ECO:0000313" key="3">
    <source>
        <dbReference type="Proteomes" id="UP001516023"/>
    </source>
</evidence>
<evidence type="ECO:0000256" key="1">
    <source>
        <dbReference type="SAM" id="MobiDB-lite"/>
    </source>
</evidence>
<name>A0ABD3QIH5_9STRA</name>
<reference evidence="2 3" key="1">
    <citation type="journal article" date="2020" name="G3 (Bethesda)">
        <title>Improved Reference Genome for Cyclotella cryptica CCMP332, a Model for Cell Wall Morphogenesis, Salinity Adaptation, and Lipid Production in Diatoms (Bacillariophyta).</title>
        <authorList>
            <person name="Roberts W.R."/>
            <person name="Downey K.M."/>
            <person name="Ruck E.C."/>
            <person name="Traller J.C."/>
            <person name="Alverson A.J."/>
        </authorList>
    </citation>
    <scope>NUCLEOTIDE SEQUENCE [LARGE SCALE GENOMIC DNA]</scope>
    <source>
        <strain evidence="2 3">CCMP332</strain>
    </source>
</reference>